<dbReference type="PRINTS" id="PR00111">
    <property type="entry name" value="ABHYDROLASE"/>
</dbReference>
<accession>A0A1G7JFP5</accession>
<dbReference type="GO" id="GO:0046464">
    <property type="term" value="P:acylglycerol catabolic process"/>
    <property type="evidence" value="ECO:0007669"/>
    <property type="project" value="TreeGrafter"/>
</dbReference>
<feature type="domain" description="AB hydrolase-1" evidence="1">
    <location>
        <begin position="23"/>
        <end position="247"/>
    </location>
</feature>
<dbReference type="AlphaFoldDB" id="A0A1G7JFP5"/>
<dbReference type="InterPro" id="IPR029058">
    <property type="entry name" value="AB_hydrolase_fold"/>
</dbReference>
<dbReference type="Gene3D" id="3.40.50.1820">
    <property type="entry name" value="alpha/beta hydrolase"/>
    <property type="match status" value="1"/>
</dbReference>
<keyword evidence="3" id="KW-1185">Reference proteome</keyword>
<evidence type="ECO:0000259" key="1">
    <source>
        <dbReference type="Pfam" id="PF00561"/>
    </source>
</evidence>
<dbReference type="Pfam" id="PF00561">
    <property type="entry name" value="Abhydrolase_1"/>
    <property type="match status" value="1"/>
</dbReference>
<dbReference type="SUPFAM" id="SSF53474">
    <property type="entry name" value="alpha/beta-Hydrolases"/>
    <property type="match status" value="1"/>
</dbReference>
<dbReference type="NCBIfam" id="TIGR02240">
    <property type="entry name" value="PHA_depoly_arom"/>
    <property type="match status" value="1"/>
</dbReference>
<dbReference type="PANTHER" id="PTHR43798">
    <property type="entry name" value="MONOACYLGLYCEROL LIPASE"/>
    <property type="match status" value="1"/>
</dbReference>
<dbReference type="InterPro" id="IPR000073">
    <property type="entry name" value="AB_hydrolase_1"/>
</dbReference>
<dbReference type="STRING" id="366584.SAMN05216377_10439"/>
<reference evidence="2 3" key="1">
    <citation type="submission" date="2016-10" db="EMBL/GenBank/DDBJ databases">
        <authorList>
            <person name="de Groot N.N."/>
        </authorList>
    </citation>
    <scope>NUCLEOTIDE SEQUENCE [LARGE SCALE GENOMIC DNA]</scope>
    <source>
        <strain evidence="2 3">CGMCC 4.3143</strain>
    </source>
</reference>
<evidence type="ECO:0000313" key="2">
    <source>
        <dbReference type="EMBL" id="SDF23750.1"/>
    </source>
</evidence>
<proteinExistence type="predicted"/>
<dbReference type="RefSeq" id="WP_245707352.1">
    <property type="nucleotide sequence ID" value="NZ_FNBE01000004.1"/>
</dbReference>
<name>A0A1G7JFP5_PSEOR</name>
<dbReference type="InterPro" id="IPR050266">
    <property type="entry name" value="AB_hydrolase_sf"/>
</dbReference>
<sequence>METLTVGGRTLRVDVRPGTGTRPPLLLLNGIGASLEMLDPFVEALPADLEVVRFDVPGVGGSPQPSAPYRMPALARTVGALVRELGHRQVDVLGYSWGGGLAQQVALSERALVRRLVLVATGTGSLMVPGRPNVLSKMLTPRRYSDPAYAARVAGEIYGGSMRTHPERAARLLHGGPSQRGYLYQLLAGAGWTTLPALWMIGAPTLVVAGDDDPIIPLVNARILHRGIPRSTLHVYRGGHLALLTEPAELAPTIERFLRP</sequence>
<dbReference type="GO" id="GO:0016020">
    <property type="term" value="C:membrane"/>
    <property type="evidence" value="ECO:0007669"/>
    <property type="project" value="TreeGrafter"/>
</dbReference>
<organism evidence="2 3">
    <name type="scientific">Pseudonocardia oroxyli</name>
    <dbReference type="NCBI Taxonomy" id="366584"/>
    <lineage>
        <taxon>Bacteria</taxon>
        <taxon>Bacillati</taxon>
        <taxon>Actinomycetota</taxon>
        <taxon>Actinomycetes</taxon>
        <taxon>Pseudonocardiales</taxon>
        <taxon>Pseudonocardiaceae</taxon>
        <taxon>Pseudonocardia</taxon>
    </lineage>
</organism>
<dbReference type="EMBL" id="FNBE01000004">
    <property type="protein sequence ID" value="SDF23750.1"/>
    <property type="molecule type" value="Genomic_DNA"/>
</dbReference>
<evidence type="ECO:0000313" key="3">
    <source>
        <dbReference type="Proteomes" id="UP000198967"/>
    </source>
</evidence>
<dbReference type="Proteomes" id="UP000198967">
    <property type="component" value="Unassembled WGS sequence"/>
</dbReference>
<gene>
    <name evidence="2" type="ORF">SAMN05216377_10439</name>
</gene>
<dbReference type="InterPro" id="IPR011942">
    <property type="entry name" value="PHA_depoly_arom"/>
</dbReference>
<dbReference type="PANTHER" id="PTHR43798:SF5">
    <property type="entry name" value="MONOACYLGLYCEROL LIPASE ABHD6"/>
    <property type="match status" value="1"/>
</dbReference>
<dbReference type="GO" id="GO:0047372">
    <property type="term" value="F:monoacylglycerol lipase activity"/>
    <property type="evidence" value="ECO:0007669"/>
    <property type="project" value="TreeGrafter"/>
</dbReference>
<protein>
    <submittedName>
        <fullName evidence="2">Poly(3-hydroxyalkanoate) depolymerase</fullName>
    </submittedName>
</protein>